<evidence type="ECO:0000313" key="2">
    <source>
        <dbReference type="EMBL" id="QIM09947.1"/>
    </source>
</evidence>
<dbReference type="AlphaFoldDB" id="A0A6G8F100"/>
<sequence>MISREEYIQLRAFARQDGLLMGALWVITFGCFIGSMRMPALQMGFMVGAIATPFVMLYRLRHFRDKVVEGRFSYGRAVAFCAMTMTYASLILAAATMVYFYFLDNGMLMNTLRSNIDIPEVRQGLAQAGMSPEDLEKQMDAISKSRPIDFAFSMFFNGIVSSFLLSLILGLAWKKRRR</sequence>
<dbReference type="Pfam" id="PF13858">
    <property type="entry name" value="DUF4199"/>
    <property type="match status" value="1"/>
</dbReference>
<feature type="transmembrane region" description="Helical" evidence="1">
    <location>
        <begin position="150"/>
        <end position="173"/>
    </location>
</feature>
<feature type="transmembrane region" description="Helical" evidence="1">
    <location>
        <begin position="41"/>
        <end position="58"/>
    </location>
</feature>
<dbReference type="InterPro" id="IPR025250">
    <property type="entry name" value="DUF4199"/>
</dbReference>
<dbReference type="EMBL" id="MN990733">
    <property type="protein sequence ID" value="QIM09947.1"/>
    <property type="molecule type" value="Genomic_DNA"/>
</dbReference>
<organism evidence="2">
    <name type="scientific">uncultured Prevotella sp</name>
    <dbReference type="NCBI Taxonomy" id="159272"/>
    <lineage>
        <taxon>Bacteria</taxon>
        <taxon>Pseudomonadati</taxon>
        <taxon>Bacteroidota</taxon>
        <taxon>Bacteroidia</taxon>
        <taxon>Bacteroidales</taxon>
        <taxon>Prevotellaceae</taxon>
        <taxon>Prevotella</taxon>
        <taxon>environmental samples</taxon>
    </lineage>
</organism>
<protein>
    <recommendedName>
        <fullName evidence="3">DUF4199 domain-containing protein</fullName>
    </recommendedName>
</protein>
<gene>
    <name evidence="2" type="ORF">Prevot485_0460</name>
</gene>
<name>A0A6G8F100_9BACT</name>
<proteinExistence type="predicted"/>
<keyword evidence="1" id="KW-1133">Transmembrane helix</keyword>
<feature type="transmembrane region" description="Helical" evidence="1">
    <location>
        <begin position="12"/>
        <end position="35"/>
    </location>
</feature>
<reference evidence="2" key="1">
    <citation type="journal article" date="2020" name="J. ISSAAS">
        <title>Lactobacilli and other gastrointestinal microbiota of Peromyscus leucopus, reservoir host for agents of Lyme disease and other zoonoses in North America.</title>
        <authorList>
            <person name="Milovic A."/>
            <person name="Bassam K."/>
            <person name="Shao H."/>
            <person name="Chatzistamou I."/>
            <person name="Tufts D.M."/>
            <person name="Diuk-Wasser M."/>
            <person name="Barbour A.G."/>
        </authorList>
    </citation>
    <scope>NUCLEOTIDE SEQUENCE</scope>
    <source>
        <strain evidence="2">LL70</strain>
    </source>
</reference>
<feature type="transmembrane region" description="Helical" evidence="1">
    <location>
        <begin position="78"/>
        <end position="102"/>
    </location>
</feature>
<keyword evidence="1" id="KW-0812">Transmembrane</keyword>
<evidence type="ECO:0000256" key="1">
    <source>
        <dbReference type="SAM" id="Phobius"/>
    </source>
</evidence>
<keyword evidence="1" id="KW-0472">Membrane</keyword>
<evidence type="ECO:0008006" key="3">
    <source>
        <dbReference type="Google" id="ProtNLM"/>
    </source>
</evidence>
<dbReference type="PROSITE" id="PS51257">
    <property type="entry name" value="PROKAR_LIPOPROTEIN"/>
    <property type="match status" value="1"/>
</dbReference>
<accession>A0A6G8F100</accession>